<dbReference type="OrthoDB" id="5584247at2759"/>
<dbReference type="InterPro" id="IPR044926">
    <property type="entry name" value="RGS_subdomain_2"/>
</dbReference>
<evidence type="ECO:0000313" key="5">
    <source>
        <dbReference type="Proteomes" id="UP000307173"/>
    </source>
</evidence>
<feature type="transmembrane region" description="Helical" evidence="2">
    <location>
        <begin position="419"/>
        <end position="438"/>
    </location>
</feature>
<reference evidence="4 5" key="1">
    <citation type="journal article" date="2019" name="Front. Genet.">
        <title>Whole-Genome Sequencing of the Opportunistic Yeast Pathogen Candida inconspicua Uncovers Its Hybrid Origin.</title>
        <authorList>
            <person name="Mixao V."/>
            <person name="Hansen A.P."/>
            <person name="Saus E."/>
            <person name="Boekhout T."/>
            <person name="Lass-Florl C."/>
            <person name="Gabaldon T."/>
        </authorList>
    </citation>
    <scope>NUCLEOTIDE SEQUENCE [LARGE SCALE GENOMIC DNA]</scope>
    <source>
        <strain evidence="4 5">CBS 180</strain>
    </source>
</reference>
<evidence type="ECO:0000256" key="1">
    <source>
        <dbReference type="SAM" id="MobiDB-lite"/>
    </source>
</evidence>
<dbReference type="PROSITE" id="PS50132">
    <property type="entry name" value="RGS"/>
    <property type="match status" value="1"/>
</dbReference>
<dbReference type="PANTHER" id="PTHR13155">
    <property type="entry name" value="A-KINASE ANCHOR PROTEINS"/>
    <property type="match status" value="1"/>
</dbReference>
<dbReference type="SMART" id="SM00315">
    <property type="entry name" value="RGS"/>
    <property type="match status" value="1"/>
</dbReference>
<dbReference type="Pfam" id="PF00615">
    <property type="entry name" value="RGS"/>
    <property type="match status" value="1"/>
</dbReference>
<dbReference type="SUPFAM" id="SSF48097">
    <property type="entry name" value="Regulator of G-protein signaling, RGS"/>
    <property type="match status" value="1"/>
</dbReference>
<comment type="caution">
    <text evidence="4">The sequence shown here is derived from an EMBL/GenBank/DDBJ whole genome shotgun (WGS) entry which is preliminary data.</text>
</comment>
<feature type="domain" description="RGS" evidence="3">
    <location>
        <begin position="271"/>
        <end position="381"/>
    </location>
</feature>
<keyword evidence="2" id="KW-0812">Transmembrane</keyword>
<dbReference type="AlphaFoldDB" id="A0A4T0WWU6"/>
<keyword evidence="2" id="KW-1133">Transmembrane helix</keyword>
<feature type="transmembrane region" description="Helical" evidence="2">
    <location>
        <begin position="474"/>
        <end position="494"/>
    </location>
</feature>
<dbReference type="InterPro" id="IPR036305">
    <property type="entry name" value="RGS_sf"/>
</dbReference>
<protein>
    <recommendedName>
        <fullName evidence="3">RGS domain-containing protein</fullName>
    </recommendedName>
</protein>
<name>A0A4T0WWU6_9ASCO</name>
<dbReference type="GO" id="GO:0008104">
    <property type="term" value="P:intracellular protein localization"/>
    <property type="evidence" value="ECO:0007669"/>
    <property type="project" value="TreeGrafter"/>
</dbReference>
<proteinExistence type="predicted"/>
<dbReference type="EMBL" id="SELW01000643">
    <property type="protein sequence ID" value="TID16305.1"/>
    <property type="molecule type" value="Genomic_DNA"/>
</dbReference>
<organism evidence="4 5">
    <name type="scientific">Pichia inconspicua</name>
    <dbReference type="NCBI Taxonomy" id="52247"/>
    <lineage>
        <taxon>Eukaryota</taxon>
        <taxon>Fungi</taxon>
        <taxon>Dikarya</taxon>
        <taxon>Ascomycota</taxon>
        <taxon>Saccharomycotina</taxon>
        <taxon>Pichiomycetes</taxon>
        <taxon>Pichiales</taxon>
        <taxon>Pichiaceae</taxon>
        <taxon>Pichia</taxon>
    </lineage>
</organism>
<feature type="region of interest" description="Disordered" evidence="1">
    <location>
        <begin position="162"/>
        <end position="196"/>
    </location>
</feature>
<dbReference type="InterPro" id="IPR052246">
    <property type="entry name" value="Cell_Polariz_PKAAnc"/>
</dbReference>
<dbReference type="Gene3D" id="1.10.167.10">
    <property type="entry name" value="Regulator of G-protein Signalling 4, domain 2"/>
    <property type="match status" value="1"/>
</dbReference>
<feature type="compositionally biased region" description="Low complexity" evidence="1">
    <location>
        <begin position="185"/>
        <end position="196"/>
    </location>
</feature>
<evidence type="ECO:0000313" key="4">
    <source>
        <dbReference type="EMBL" id="TID16305.1"/>
    </source>
</evidence>
<dbReference type="InterPro" id="IPR016137">
    <property type="entry name" value="RGS"/>
</dbReference>
<feature type="transmembrane region" description="Helical" evidence="2">
    <location>
        <begin position="385"/>
        <end position="407"/>
    </location>
</feature>
<dbReference type="PANTHER" id="PTHR13155:SF1">
    <property type="entry name" value="A-KINASE ANCHOR PROTEIN 10, MITOCHONDRIAL"/>
    <property type="match status" value="1"/>
</dbReference>
<evidence type="ECO:0000259" key="3">
    <source>
        <dbReference type="PROSITE" id="PS50132"/>
    </source>
</evidence>
<keyword evidence="5" id="KW-1185">Reference proteome</keyword>
<dbReference type="STRING" id="52247.A0A4T0WWU6"/>
<keyword evidence="2" id="KW-0472">Membrane</keyword>
<gene>
    <name evidence="4" type="ORF">CANINC_004207</name>
</gene>
<dbReference type="Proteomes" id="UP000307173">
    <property type="component" value="Unassembled WGS sequence"/>
</dbReference>
<dbReference type="GO" id="GO:0005886">
    <property type="term" value="C:plasma membrane"/>
    <property type="evidence" value="ECO:0007669"/>
    <property type="project" value="TreeGrafter"/>
</dbReference>
<evidence type="ECO:0000256" key="2">
    <source>
        <dbReference type="SAM" id="Phobius"/>
    </source>
</evidence>
<sequence length="501" mass="57648">MADHINDPEAGNNKSRLENVSDLEDYYNALNELEKQTGIPSPTTENTNIQYDPLVMDRWPTLFEILNKKTQSPLDLWSFYTYMRDEENAINYLDFWIDTVQHINLCKEYVRGLRNSLAFNNKVKEIEKADNILNTIRNNTMNNINSESSINLHDSTENFISPPTIEPSLGVNPPHKSFNFDSAESNRNSQNSSRNSRSSSILLDLLMKNNLLEEQDPHRLSMFLRGESAIRTSDPLANAKINELRRKSQSFVQSSSAVNLAATTEADKSSFRVSKINPEMVETFIQFDLDEKNRSFEETHHISRQALRNSTKQILDTYFMPYAENQIDIPPDMIQKVRYALERQGRDDPEVFDEAREYVFKKMELTAYPNFLRNNALKNVTKKSALIRLLISMTCALGAFWTGYTLIFMNYQPKPTRAVVVIPFFFMSYFFFSAFYRIDPFLCYIGYCESTASDGGLAPLKEPYVKKLLRKRSLFVLIVICSVAAAFSVVFALVPGKRLTH</sequence>
<accession>A0A4T0WWU6</accession>